<reference evidence="2 4" key="1">
    <citation type="journal article" date="2019" name="Sci. Rep.">
        <title>Orb-weaving spider Araneus ventricosus genome elucidates the spidroin gene catalogue.</title>
        <authorList>
            <person name="Kono N."/>
            <person name="Nakamura H."/>
            <person name="Ohtoshi R."/>
            <person name="Moran D.A.P."/>
            <person name="Shinohara A."/>
            <person name="Yoshida Y."/>
            <person name="Fujiwara M."/>
            <person name="Mori M."/>
            <person name="Tomita M."/>
            <person name="Arakawa K."/>
        </authorList>
    </citation>
    <scope>NUCLEOTIDE SEQUENCE [LARGE SCALE GENOMIC DNA]</scope>
</reference>
<dbReference type="EMBL" id="BGPR01108301">
    <property type="protein sequence ID" value="GBM82423.1"/>
    <property type="molecule type" value="Genomic_DNA"/>
</dbReference>
<protein>
    <submittedName>
        <fullName evidence="2">Uncharacterized protein</fullName>
    </submittedName>
</protein>
<dbReference type="EMBL" id="BGPR01108295">
    <property type="protein sequence ID" value="GBM82399.1"/>
    <property type="molecule type" value="Genomic_DNA"/>
</dbReference>
<proteinExistence type="predicted"/>
<organism evidence="2 4">
    <name type="scientific">Araneus ventricosus</name>
    <name type="common">Orbweaver spider</name>
    <name type="synonym">Epeira ventricosa</name>
    <dbReference type="NCBI Taxonomy" id="182803"/>
    <lineage>
        <taxon>Eukaryota</taxon>
        <taxon>Metazoa</taxon>
        <taxon>Ecdysozoa</taxon>
        <taxon>Arthropoda</taxon>
        <taxon>Chelicerata</taxon>
        <taxon>Arachnida</taxon>
        <taxon>Araneae</taxon>
        <taxon>Araneomorphae</taxon>
        <taxon>Entelegynae</taxon>
        <taxon>Araneoidea</taxon>
        <taxon>Araneidae</taxon>
        <taxon>Araneus</taxon>
    </lineage>
</organism>
<dbReference type="AlphaFoldDB" id="A0A4Y2IYR9"/>
<evidence type="ECO:0000313" key="4">
    <source>
        <dbReference type="Proteomes" id="UP000499080"/>
    </source>
</evidence>
<feature type="region of interest" description="Disordered" evidence="1">
    <location>
        <begin position="47"/>
        <end position="78"/>
    </location>
</feature>
<gene>
    <name evidence="2" type="ORF">AVEN_258252_1</name>
    <name evidence="3" type="ORF">AVEN_57524_1</name>
</gene>
<evidence type="ECO:0000313" key="3">
    <source>
        <dbReference type="EMBL" id="GBM82423.1"/>
    </source>
</evidence>
<feature type="non-terminal residue" evidence="2">
    <location>
        <position position="1"/>
    </location>
</feature>
<evidence type="ECO:0000313" key="2">
    <source>
        <dbReference type="EMBL" id="GBM82399.1"/>
    </source>
</evidence>
<sequence>WYPRSVLFTLEKRKVSCVIAAQFEFHRQKEHAPCVRPAFPLPVAQSVSIASGGRPPQPARRQSLSSRHSGRRNEAGPPPLIVGAWICLEKPSRGCSNQRTHPLRRCLFLKFTRWLTLGNPPADEGAWVDLVR</sequence>
<accession>A0A4Y2IYR9</accession>
<comment type="caution">
    <text evidence="2">The sequence shown here is derived from an EMBL/GenBank/DDBJ whole genome shotgun (WGS) entry which is preliminary data.</text>
</comment>
<dbReference type="Proteomes" id="UP000499080">
    <property type="component" value="Unassembled WGS sequence"/>
</dbReference>
<evidence type="ECO:0000256" key="1">
    <source>
        <dbReference type="SAM" id="MobiDB-lite"/>
    </source>
</evidence>
<keyword evidence="4" id="KW-1185">Reference proteome</keyword>
<name>A0A4Y2IYR9_ARAVE</name>